<name>A0A922M459_SPOEX</name>
<comment type="caution">
    <text evidence="1">The sequence shown here is derived from an EMBL/GenBank/DDBJ whole genome shotgun (WGS) entry which is preliminary data.</text>
</comment>
<dbReference type="AlphaFoldDB" id="A0A922M459"/>
<organism evidence="1 2">
    <name type="scientific">Spodoptera exigua</name>
    <name type="common">Beet armyworm</name>
    <name type="synonym">Noctua fulgens</name>
    <dbReference type="NCBI Taxonomy" id="7107"/>
    <lineage>
        <taxon>Eukaryota</taxon>
        <taxon>Metazoa</taxon>
        <taxon>Ecdysozoa</taxon>
        <taxon>Arthropoda</taxon>
        <taxon>Hexapoda</taxon>
        <taxon>Insecta</taxon>
        <taxon>Pterygota</taxon>
        <taxon>Neoptera</taxon>
        <taxon>Endopterygota</taxon>
        <taxon>Lepidoptera</taxon>
        <taxon>Glossata</taxon>
        <taxon>Ditrysia</taxon>
        <taxon>Noctuoidea</taxon>
        <taxon>Noctuidae</taxon>
        <taxon>Amphipyrinae</taxon>
        <taxon>Spodoptera</taxon>
    </lineage>
</organism>
<evidence type="ECO:0000313" key="2">
    <source>
        <dbReference type="Proteomes" id="UP000814243"/>
    </source>
</evidence>
<protein>
    <submittedName>
        <fullName evidence="1">Uncharacterized protein</fullName>
    </submittedName>
</protein>
<evidence type="ECO:0000313" key="1">
    <source>
        <dbReference type="EMBL" id="KAH9629550.1"/>
    </source>
</evidence>
<sequence length="175" mass="19864">MELHLHLSVAFRALDRKWGKPVDLESTEDLTTCIPAIVDIPTTTFSSEEFLQARRQKRSLKVDEQNMGNANDTFADISCARIPSVCNESGVEESSGCSEESITYSNEEEVSRTEFDSDLVRSVERHFEQCEADCTAILESRLDSNKWGNVFRLFKNRAKFLIEKCKKNSENATRG</sequence>
<gene>
    <name evidence="1" type="ORF">HF086_014561</name>
</gene>
<dbReference type="Proteomes" id="UP000814243">
    <property type="component" value="Unassembled WGS sequence"/>
</dbReference>
<reference evidence="1" key="1">
    <citation type="journal article" date="2021" name="G3 (Bethesda)">
        <title>Genome and transcriptome analysis of the beet armyworm Spodoptera exigua reveals targets for pest control. .</title>
        <authorList>
            <person name="Simon S."/>
            <person name="Breeschoten T."/>
            <person name="Jansen H.J."/>
            <person name="Dirks R.P."/>
            <person name="Schranz M.E."/>
            <person name="Ros V.I.D."/>
        </authorList>
    </citation>
    <scope>NUCLEOTIDE SEQUENCE</scope>
    <source>
        <strain evidence="1">TB_SE_WUR_2020</strain>
    </source>
</reference>
<dbReference type="EMBL" id="JACEFF010000863">
    <property type="protein sequence ID" value="KAH9629550.1"/>
    <property type="molecule type" value="Genomic_DNA"/>
</dbReference>
<accession>A0A922M459</accession>
<proteinExistence type="predicted"/>